<protein>
    <recommendedName>
        <fullName evidence="3">Ubiquitin thioesterase OTU</fullName>
        <ecNumber evidence="3">3.4.19.12</ecNumber>
    </recommendedName>
</protein>
<dbReference type="GO" id="GO:0005634">
    <property type="term" value="C:nucleus"/>
    <property type="evidence" value="ECO:0007669"/>
    <property type="project" value="TreeGrafter"/>
</dbReference>
<dbReference type="Gene3D" id="3.90.70.80">
    <property type="match status" value="1"/>
</dbReference>
<name>A0A9W7KUQ1_9STRA</name>
<dbReference type="Pfam" id="PF02338">
    <property type="entry name" value="OTU"/>
    <property type="match status" value="1"/>
</dbReference>
<feature type="compositionally biased region" description="Acidic residues" evidence="4">
    <location>
        <begin position="125"/>
        <end position="134"/>
    </location>
</feature>
<keyword evidence="3" id="KW-0833">Ubl conjugation pathway</keyword>
<comment type="catalytic activity">
    <reaction evidence="1 3">
        <text>Thiol-dependent hydrolysis of ester, thioester, amide, peptide and isopeptide bonds formed by the C-terminal Gly of ubiquitin (a 76-residue protein attached to proteins as an intracellular targeting signal).</text>
        <dbReference type="EC" id="3.4.19.12"/>
    </reaction>
</comment>
<keyword evidence="3" id="KW-0645">Protease</keyword>
<gene>
    <name evidence="6" type="ORF">TrLO_g5767</name>
</gene>
<dbReference type="EC" id="3.4.19.12" evidence="3"/>
<dbReference type="GO" id="GO:0016579">
    <property type="term" value="P:protein deubiquitination"/>
    <property type="evidence" value="ECO:0007669"/>
    <property type="project" value="TreeGrafter"/>
</dbReference>
<reference evidence="7" key="1">
    <citation type="journal article" date="2023" name="Commun. Biol.">
        <title>Genome analysis of Parmales, the sister group of diatoms, reveals the evolutionary specialization of diatoms from phago-mixotrophs to photoautotrophs.</title>
        <authorList>
            <person name="Ban H."/>
            <person name="Sato S."/>
            <person name="Yoshikawa S."/>
            <person name="Yamada K."/>
            <person name="Nakamura Y."/>
            <person name="Ichinomiya M."/>
            <person name="Sato N."/>
            <person name="Blanc-Mathieu R."/>
            <person name="Endo H."/>
            <person name="Kuwata A."/>
            <person name="Ogata H."/>
        </authorList>
    </citation>
    <scope>NUCLEOTIDE SEQUENCE [LARGE SCALE GENOMIC DNA]</scope>
    <source>
        <strain evidence="7">NIES 3700</strain>
    </source>
</reference>
<feature type="domain" description="OTU" evidence="5">
    <location>
        <begin position="366"/>
        <end position="495"/>
    </location>
</feature>
<keyword evidence="7" id="KW-1185">Reference proteome</keyword>
<sequence>MVKITEITTPASASGSASSAIRTLRTSSTLHLSLSLQKIASKSIKVSLQGWPAKPQFSLGGKHGNIVVKSRDKRIHKGWRVFKVDGARVGRGEVRGVVEGKYVERRKGGGRKGVGYEVEFFIGEEQEEEEEEEEERKGEEGVEEERRNAEAEAAAAALKLKEEEEAAAAAAAVQKKLLEEEIRLKGEWEKADAAVAEKLIAEEEARRLKENVEKRAEAAAAAKKIRVKEDAARQKKELEASKKLEEETRRRKLEEERKVLTKIRQETADASKIATKLAQASKLTGLPSRSTIIEPQKALLSALTLPPKSPEKSTPPCDKCDGPHSTSSCPYFKGKRDNHNDAWVKYGKKGEESDSCISNSERKYRGTVIHQPGDGSCLFHSLSYSISGENATSLRSSISEYIKKNPTKEIAGTAIKEWVFWDCSMDCEAYADSMITGSKWGGAIEIAVCAHVTKKDVLVYEKKGKGFECISKFVGGGEGEIRLCYSGRCHYDALK</sequence>
<dbReference type="Proteomes" id="UP001165122">
    <property type="component" value="Unassembled WGS sequence"/>
</dbReference>
<proteinExistence type="predicted"/>
<evidence type="ECO:0000256" key="3">
    <source>
        <dbReference type="RuleBase" id="RU367104"/>
    </source>
</evidence>
<dbReference type="GO" id="GO:0004843">
    <property type="term" value="F:cysteine-type deubiquitinase activity"/>
    <property type="evidence" value="ECO:0007669"/>
    <property type="project" value="UniProtKB-UniRule"/>
</dbReference>
<feature type="region of interest" description="Disordered" evidence="4">
    <location>
        <begin position="125"/>
        <end position="149"/>
    </location>
</feature>
<dbReference type="GO" id="GO:0030968">
    <property type="term" value="P:endoplasmic reticulum unfolded protein response"/>
    <property type="evidence" value="ECO:0007669"/>
    <property type="project" value="TreeGrafter"/>
</dbReference>
<dbReference type="PANTHER" id="PTHR13312:SF0">
    <property type="entry name" value="UBIQUITIN THIOESTERASE OTU1"/>
    <property type="match status" value="1"/>
</dbReference>
<comment type="function">
    <text evidence="3">Hydrolase that can remove conjugated ubiquitin from proteins and may therefore play an important regulatory role at the level of protein turnover by preventing degradation.</text>
</comment>
<dbReference type="EMBL" id="BRXW01000169">
    <property type="protein sequence ID" value="GMI11991.1"/>
    <property type="molecule type" value="Genomic_DNA"/>
</dbReference>
<feature type="region of interest" description="Disordered" evidence="4">
    <location>
        <begin position="229"/>
        <end position="252"/>
    </location>
</feature>
<evidence type="ECO:0000256" key="4">
    <source>
        <dbReference type="SAM" id="MobiDB-lite"/>
    </source>
</evidence>
<dbReference type="InterPro" id="IPR003323">
    <property type="entry name" value="OTU_dom"/>
</dbReference>
<evidence type="ECO:0000313" key="6">
    <source>
        <dbReference type="EMBL" id="GMI11991.1"/>
    </source>
</evidence>
<dbReference type="GO" id="GO:0036503">
    <property type="term" value="P:ERAD pathway"/>
    <property type="evidence" value="ECO:0007669"/>
    <property type="project" value="TreeGrafter"/>
</dbReference>
<dbReference type="CDD" id="cd22744">
    <property type="entry name" value="OTU"/>
    <property type="match status" value="1"/>
</dbReference>
<evidence type="ECO:0000259" key="5">
    <source>
        <dbReference type="PROSITE" id="PS50802"/>
    </source>
</evidence>
<comment type="caution">
    <text evidence="6">The sequence shown here is derived from an EMBL/GenBank/DDBJ whole genome shotgun (WGS) entry which is preliminary data.</text>
</comment>
<dbReference type="SUPFAM" id="SSF54001">
    <property type="entry name" value="Cysteine proteinases"/>
    <property type="match status" value="1"/>
</dbReference>
<organism evidence="6 7">
    <name type="scientific">Triparma laevis f. longispina</name>
    <dbReference type="NCBI Taxonomy" id="1714387"/>
    <lineage>
        <taxon>Eukaryota</taxon>
        <taxon>Sar</taxon>
        <taxon>Stramenopiles</taxon>
        <taxon>Ochrophyta</taxon>
        <taxon>Bolidophyceae</taxon>
        <taxon>Parmales</taxon>
        <taxon>Triparmaceae</taxon>
        <taxon>Triparma</taxon>
    </lineage>
</organism>
<accession>A0A9W7KUQ1</accession>
<comment type="subcellular location">
    <subcellularLocation>
        <location evidence="3">Cytoplasm</location>
    </subcellularLocation>
</comment>
<evidence type="ECO:0000313" key="7">
    <source>
        <dbReference type="Proteomes" id="UP001165122"/>
    </source>
</evidence>
<keyword evidence="3" id="KW-0788">Thiol protease</keyword>
<keyword evidence="3" id="KW-0963">Cytoplasm</keyword>
<evidence type="ECO:0000256" key="1">
    <source>
        <dbReference type="ARBA" id="ARBA00000707"/>
    </source>
</evidence>
<dbReference type="PROSITE" id="PS50802">
    <property type="entry name" value="OTU"/>
    <property type="match status" value="1"/>
</dbReference>
<evidence type="ECO:0000256" key="2">
    <source>
        <dbReference type="ARBA" id="ARBA00022801"/>
    </source>
</evidence>
<dbReference type="PANTHER" id="PTHR13312">
    <property type="entry name" value="HIV-INDUCED PROTEIN-7-LIKE PROTEASE"/>
    <property type="match status" value="1"/>
</dbReference>
<dbReference type="InterPro" id="IPR038765">
    <property type="entry name" value="Papain-like_cys_pep_sf"/>
</dbReference>
<feature type="compositionally biased region" description="Basic and acidic residues" evidence="4">
    <location>
        <begin position="135"/>
        <end position="149"/>
    </location>
</feature>
<dbReference type="OrthoDB" id="409956at2759"/>
<dbReference type="GO" id="GO:0005829">
    <property type="term" value="C:cytosol"/>
    <property type="evidence" value="ECO:0007669"/>
    <property type="project" value="TreeGrafter"/>
</dbReference>
<dbReference type="AlphaFoldDB" id="A0A9W7KUQ1"/>
<keyword evidence="2 3" id="KW-0378">Hydrolase</keyword>